<dbReference type="PANTHER" id="PTHR11136:SF0">
    <property type="entry name" value="DIHYDROFOLATE SYNTHETASE-RELATED"/>
    <property type="match status" value="1"/>
</dbReference>
<evidence type="ECO:0000256" key="6">
    <source>
        <dbReference type="ARBA" id="ARBA00022840"/>
    </source>
</evidence>
<feature type="domain" description="Mur ligase C-terminal" evidence="11">
    <location>
        <begin position="304"/>
        <end position="418"/>
    </location>
</feature>
<evidence type="ECO:0000256" key="3">
    <source>
        <dbReference type="ARBA" id="ARBA00022598"/>
    </source>
</evidence>
<dbReference type="InterPro" id="IPR036615">
    <property type="entry name" value="Mur_ligase_C_dom_sf"/>
</dbReference>
<keyword evidence="5 10" id="KW-0547">Nucleotide-binding</keyword>
<evidence type="ECO:0000256" key="9">
    <source>
        <dbReference type="ARBA" id="ARBA00047493"/>
    </source>
</evidence>
<keyword evidence="3 10" id="KW-0436">Ligase</keyword>
<dbReference type="Gene3D" id="3.40.1190.10">
    <property type="entry name" value="Mur-like, catalytic domain"/>
    <property type="match status" value="1"/>
</dbReference>
<evidence type="ECO:0000256" key="5">
    <source>
        <dbReference type="ARBA" id="ARBA00022741"/>
    </source>
</evidence>
<dbReference type="InterPro" id="IPR001645">
    <property type="entry name" value="Folylpolyglutamate_synth"/>
</dbReference>
<evidence type="ECO:0000256" key="2">
    <source>
        <dbReference type="ARBA" id="ARBA00013025"/>
    </source>
</evidence>
<dbReference type="InterPro" id="IPR013221">
    <property type="entry name" value="Mur_ligase_cen"/>
</dbReference>
<comment type="caution">
    <text evidence="13">The sequence shown here is derived from an EMBL/GenBank/DDBJ whole genome shotgun (WGS) entry which is preliminary data.</text>
</comment>
<reference evidence="14" key="1">
    <citation type="submission" date="2023-07" db="EMBL/GenBank/DDBJ databases">
        <title>Novel species in the genus Lipingzhangella isolated from Sambhar Salt Lake.</title>
        <authorList>
            <person name="Jiya N."/>
            <person name="Kajale S."/>
            <person name="Sharma A."/>
        </authorList>
    </citation>
    <scope>NUCLEOTIDE SEQUENCE [LARGE SCALE GENOMIC DNA]</scope>
    <source>
        <strain evidence="14">LS1_29</strain>
    </source>
</reference>
<dbReference type="PROSITE" id="PS01012">
    <property type="entry name" value="FOLYLPOLYGLU_SYNT_2"/>
    <property type="match status" value="1"/>
</dbReference>
<dbReference type="GO" id="GO:0016874">
    <property type="term" value="F:ligase activity"/>
    <property type="evidence" value="ECO:0007669"/>
    <property type="project" value="UniProtKB-KW"/>
</dbReference>
<feature type="domain" description="Mur ligase central" evidence="12">
    <location>
        <begin position="48"/>
        <end position="275"/>
    </location>
</feature>
<dbReference type="InterPro" id="IPR036565">
    <property type="entry name" value="Mur-like_cat_sf"/>
</dbReference>
<dbReference type="PIRSF" id="PIRSF001563">
    <property type="entry name" value="Folylpolyglu_synth"/>
    <property type="match status" value="1"/>
</dbReference>
<evidence type="ECO:0000256" key="10">
    <source>
        <dbReference type="PIRNR" id="PIRNR001563"/>
    </source>
</evidence>
<dbReference type="SUPFAM" id="SSF53623">
    <property type="entry name" value="MurD-like peptide ligases, catalytic domain"/>
    <property type="match status" value="1"/>
</dbReference>
<dbReference type="InterPro" id="IPR018109">
    <property type="entry name" value="Folylpolyglutamate_synth_CS"/>
</dbReference>
<accession>A0ABU2H748</accession>
<dbReference type="Gene3D" id="3.90.190.20">
    <property type="entry name" value="Mur ligase, C-terminal domain"/>
    <property type="match status" value="1"/>
</dbReference>
<dbReference type="Pfam" id="PF08245">
    <property type="entry name" value="Mur_ligase_M"/>
    <property type="match status" value="1"/>
</dbReference>
<evidence type="ECO:0000259" key="11">
    <source>
        <dbReference type="Pfam" id="PF02875"/>
    </source>
</evidence>
<comment type="catalytic activity">
    <reaction evidence="9">
        <text>(6S)-5,6,7,8-tetrahydrofolyl-(gamma-L-Glu)(n) + L-glutamate + ATP = (6S)-5,6,7,8-tetrahydrofolyl-(gamma-L-Glu)(n+1) + ADP + phosphate + H(+)</text>
        <dbReference type="Rhea" id="RHEA:10580"/>
        <dbReference type="Rhea" id="RHEA-COMP:14738"/>
        <dbReference type="Rhea" id="RHEA-COMP:14740"/>
        <dbReference type="ChEBI" id="CHEBI:15378"/>
        <dbReference type="ChEBI" id="CHEBI:29985"/>
        <dbReference type="ChEBI" id="CHEBI:30616"/>
        <dbReference type="ChEBI" id="CHEBI:43474"/>
        <dbReference type="ChEBI" id="CHEBI:141005"/>
        <dbReference type="ChEBI" id="CHEBI:456216"/>
        <dbReference type="EC" id="6.3.2.17"/>
    </reaction>
</comment>
<evidence type="ECO:0000313" key="14">
    <source>
        <dbReference type="Proteomes" id="UP001250214"/>
    </source>
</evidence>
<name>A0ABU2H748_9ACTN</name>
<evidence type="ECO:0000313" key="13">
    <source>
        <dbReference type="EMBL" id="MDS1271113.1"/>
    </source>
</evidence>
<gene>
    <name evidence="13" type="ORF">RIF23_12490</name>
</gene>
<dbReference type="PANTHER" id="PTHR11136">
    <property type="entry name" value="FOLYLPOLYGLUTAMATE SYNTHASE-RELATED"/>
    <property type="match status" value="1"/>
</dbReference>
<evidence type="ECO:0000256" key="8">
    <source>
        <dbReference type="ARBA" id="ARBA00030592"/>
    </source>
</evidence>
<keyword evidence="6 10" id="KW-0067">ATP-binding</keyword>
<organism evidence="13 14">
    <name type="scientific">Lipingzhangella rawalii</name>
    <dbReference type="NCBI Taxonomy" id="2055835"/>
    <lineage>
        <taxon>Bacteria</taxon>
        <taxon>Bacillati</taxon>
        <taxon>Actinomycetota</taxon>
        <taxon>Actinomycetes</taxon>
        <taxon>Streptosporangiales</taxon>
        <taxon>Nocardiopsidaceae</taxon>
        <taxon>Lipingzhangella</taxon>
    </lineage>
</organism>
<evidence type="ECO:0000256" key="4">
    <source>
        <dbReference type="ARBA" id="ARBA00022723"/>
    </source>
</evidence>
<dbReference type="EC" id="6.3.2.17" evidence="2"/>
<dbReference type="Proteomes" id="UP001250214">
    <property type="component" value="Unassembled WGS sequence"/>
</dbReference>
<evidence type="ECO:0000256" key="7">
    <source>
        <dbReference type="ARBA" id="ARBA00022842"/>
    </source>
</evidence>
<protein>
    <recommendedName>
        <fullName evidence="2">tetrahydrofolate synthase</fullName>
        <ecNumber evidence="2">6.3.2.17</ecNumber>
    </recommendedName>
    <alternativeName>
        <fullName evidence="8">Tetrahydrofolylpolyglutamate synthase</fullName>
    </alternativeName>
</protein>
<dbReference type="RefSeq" id="WP_310912659.1">
    <property type="nucleotide sequence ID" value="NZ_JAVLVT010000005.1"/>
</dbReference>
<evidence type="ECO:0000256" key="1">
    <source>
        <dbReference type="ARBA" id="ARBA00008276"/>
    </source>
</evidence>
<keyword evidence="4" id="KW-0479">Metal-binding</keyword>
<dbReference type="NCBIfam" id="TIGR01499">
    <property type="entry name" value="folC"/>
    <property type="match status" value="1"/>
</dbReference>
<sequence>MTSADYRAVEAAILARAGESLIDPTLDRMHSVTELLGHPQAGFATIHITGTNGKTSTARMIEALLRERQLRVGRYTSPHLETMRERIVIDGEPISEEQFVEVYADVQPFVDMVDAQNDVPMSFFEVLTTMAFAAFADAPVDVAVIEVGLGGVWDATNVIDSQVSVITPISIDHTEYLPDTLEGIAEEKSGIIKPDSVAVLAQQPVPAAETILHHVAEVGARVAREGIEFGVAQSELAVGGQQLSLKGLHGTYEDILLPLFGQHQASNASVALAAVEAFAVPAEGDAQLDQELVSAALAEVRTPGRLEVLRRSPTMLVDAAHNPAGMAATVASLEDAFGFRRLVGVVAIMSDKDVVGILEPLEPVLASVVVTRNSSPRSVGPTELAGVAADVFGPDRVYVAERLDDAIDQAVTLAEDTDEFGGNGIIITGSVVTAGDARHLLGGE</sequence>
<comment type="similarity">
    <text evidence="1 10">Belongs to the folylpolyglutamate synthase family.</text>
</comment>
<keyword evidence="7" id="KW-0460">Magnesium</keyword>
<evidence type="ECO:0000259" key="12">
    <source>
        <dbReference type="Pfam" id="PF08245"/>
    </source>
</evidence>
<dbReference type="EMBL" id="JAVLVT010000005">
    <property type="protein sequence ID" value="MDS1271113.1"/>
    <property type="molecule type" value="Genomic_DNA"/>
</dbReference>
<proteinExistence type="inferred from homology"/>
<keyword evidence="14" id="KW-1185">Reference proteome</keyword>
<dbReference type="InterPro" id="IPR004101">
    <property type="entry name" value="Mur_ligase_C"/>
</dbReference>
<dbReference type="Pfam" id="PF02875">
    <property type="entry name" value="Mur_ligase_C"/>
    <property type="match status" value="1"/>
</dbReference>
<dbReference type="SUPFAM" id="SSF53244">
    <property type="entry name" value="MurD-like peptide ligases, peptide-binding domain"/>
    <property type="match status" value="1"/>
</dbReference>